<reference evidence="2" key="1">
    <citation type="submission" date="2021-01" db="EMBL/GenBank/DDBJ databases">
        <title>Chromosome-level genome assembly of a human fungal pathogen reveals clustering of transcriptionally co-regulated genes.</title>
        <authorList>
            <person name="Voorhies M."/>
            <person name="Cohen S."/>
            <person name="Shea T.P."/>
            <person name="Petrus S."/>
            <person name="Munoz J.F."/>
            <person name="Poplawski S."/>
            <person name="Goldman W.E."/>
            <person name="Michael T."/>
            <person name="Cuomo C.A."/>
            <person name="Sil A."/>
            <person name="Beyhan S."/>
        </authorList>
    </citation>
    <scope>NUCLEOTIDE SEQUENCE</scope>
    <source>
        <strain evidence="2">H88</strain>
    </source>
</reference>
<keyword evidence="1" id="KW-0472">Membrane</keyword>
<dbReference type="VEuPathDB" id="FungiDB:I7I53_10238"/>
<gene>
    <name evidence="2" type="ORF">I7I53_10238</name>
</gene>
<dbReference type="EMBL" id="CP069102">
    <property type="protein sequence ID" value="QSS49786.1"/>
    <property type="molecule type" value="Genomic_DNA"/>
</dbReference>
<dbReference type="AlphaFoldDB" id="A0A8A1L756"/>
<sequence length="115" mass="12537">MLLQSVGLATSIIDYRDHWHGGTILDIPSRLCAGAFHLVKSIYISTTSARHWHFVWISVVVVLFLQVLSRTFTLPASIILLNNCSPHPSVLATVHGIAQSVPSASRTTGPGFSWS</sequence>
<dbReference type="Proteomes" id="UP000663419">
    <property type="component" value="Chromosome 1"/>
</dbReference>
<protein>
    <submittedName>
        <fullName evidence="2">NAD dependent epimerase/dehydratase</fullName>
    </submittedName>
</protein>
<organism evidence="2 3">
    <name type="scientific">Ajellomyces capsulatus (strain H88)</name>
    <name type="common">Darling's disease fungus</name>
    <name type="synonym">Histoplasma capsulatum</name>
    <dbReference type="NCBI Taxonomy" id="544711"/>
    <lineage>
        <taxon>Eukaryota</taxon>
        <taxon>Fungi</taxon>
        <taxon>Dikarya</taxon>
        <taxon>Ascomycota</taxon>
        <taxon>Pezizomycotina</taxon>
        <taxon>Eurotiomycetes</taxon>
        <taxon>Eurotiomycetidae</taxon>
        <taxon>Onygenales</taxon>
        <taxon>Ajellomycetaceae</taxon>
        <taxon>Histoplasma</taxon>
    </lineage>
</organism>
<evidence type="ECO:0000256" key="1">
    <source>
        <dbReference type="SAM" id="Phobius"/>
    </source>
</evidence>
<evidence type="ECO:0000313" key="3">
    <source>
        <dbReference type="Proteomes" id="UP000663419"/>
    </source>
</evidence>
<evidence type="ECO:0000313" key="2">
    <source>
        <dbReference type="EMBL" id="QSS49786.1"/>
    </source>
</evidence>
<feature type="transmembrane region" description="Helical" evidence="1">
    <location>
        <begin position="51"/>
        <end position="68"/>
    </location>
</feature>
<keyword evidence="1" id="KW-0812">Transmembrane</keyword>
<keyword evidence="1" id="KW-1133">Transmembrane helix</keyword>
<proteinExistence type="predicted"/>
<name>A0A8A1L756_AJEC8</name>
<accession>A0A8A1L756</accession>